<name>A0A4Q1AT72_9BACT</name>
<dbReference type="RefSeq" id="WP_129060880.1">
    <property type="nucleotide sequence ID" value="NZ_NXIE01000002.1"/>
</dbReference>
<dbReference type="AlphaFoldDB" id="A0A4Q1AT72"/>
<sequence length="104" mass="11843">MSILLEMAMFPTDQSESKSEYVAQVIEVIRDSGFDYQLTSMGTIIETKELSQALEIIQKCYDVLDKAGCNRVYSTLTFDIRKNHKNRLKTKVESIENKIGSVSK</sequence>
<dbReference type="InterPro" id="IPR029756">
    <property type="entry name" value="MTH1187/YkoF-like"/>
</dbReference>
<dbReference type="InterPro" id="IPR002767">
    <property type="entry name" value="Thiamine_BP"/>
</dbReference>
<keyword evidence="4" id="KW-1185">Reference proteome</keyword>
<dbReference type="PANTHER" id="PTHR33777:SF1">
    <property type="entry name" value="UPF0045 PROTEIN ECM15"/>
    <property type="match status" value="1"/>
</dbReference>
<accession>A0A4Q1AT72</accession>
<dbReference type="Pfam" id="PF01910">
    <property type="entry name" value="Thiamine_BP"/>
    <property type="match status" value="1"/>
</dbReference>
<reference evidence="3 4" key="1">
    <citation type="submission" date="2017-09" db="EMBL/GenBank/DDBJ databases">
        <title>Genomics of the genus Arcobacter.</title>
        <authorList>
            <person name="Perez-Cataluna A."/>
            <person name="Figueras M.J."/>
            <person name="Salas-Masso N."/>
        </authorList>
    </citation>
    <scope>NUCLEOTIDE SEQUENCE [LARGE SCALE GENOMIC DNA]</scope>
    <source>
        <strain evidence="3 4">F156-34</strain>
    </source>
</reference>
<dbReference type="NCBIfam" id="TIGR00106">
    <property type="entry name" value="MTH1187 family thiamine-binding protein"/>
    <property type="match status" value="1"/>
</dbReference>
<dbReference type="OrthoDB" id="9793516at2"/>
<organism evidence="3 4">
    <name type="scientific">Halarcobacter mediterraneus</name>
    <dbReference type="NCBI Taxonomy" id="2023153"/>
    <lineage>
        <taxon>Bacteria</taxon>
        <taxon>Pseudomonadati</taxon>
        <taxon>Campylobacterota</taxon>
        <taxon>Epsilonproteobacteria</taxon>
        <taxon>Campylobacterales</taxon>
        <taxon>Arcobacteraceae</taxon>
        <taxon>Halarcobacter</taxon>
    </lineage>
</organism>
<comment type="caution">
    <text evidence="3">The sequence shown here is derived from an EMBL/GenBank/DDBJ whole genome shotgun (WGS) entry which is preliminary data.</text>
</comment>
<dbReference type="SUPFAM" id="SSF89957">
    <property type="entry name" value="MTH1187/YkoF-like"/>
    <property type="match status" value="1"/>
</dbReference>
<protein>
    <recommendedName>
        <fullName evidence="2">Thiamine-binding protein domain-containing protein</fullName>
    </recommendedName>
</protein>
<comment type="similarity">
    <text evidence="1">Belongs to the UPF0045 family.</text>
</comment>
<evidence type="ECO:0000313" key="3">
    <source>
        <dbReference type="EMBL" id="RXK13062.1"/>
    </source>
</evidence>
<dbReference type="GO" id="GO:0005829">
    <property type="term" value="C:cytosol"/>
    <property type="evidence" value="ECO:0007669"/>
    <property type="project" value="TreeGrafter"/>
</dbReference>
<dbReference type="Gene3D" id="3.30.70.930">
    <property type="match status" value="1"/>
</dbReference>
<evidence type="ECO:0000313" key="4">
    <source>
        <dbReference type="Proteomes" id="UP000289718"/>
    </source>
</evidence>
<feature type="domain" description="Thiamine-binding protein" evidence="2">
    <location>
        <begin position="6"/>
        <end position="96"/>
    </location>
</feature>
<evidence type="ECO:0000256" key="1">
    <source>
        <dbReference type="ARBA" id="ARBA00010272"/>
    </source>
</evidence>
<dbReference type="EMBL" id="NXIE01000002">
    <property type="protein sequence ID" value="RXK13062.1"/>
    <property type="molecule type" value="Genomic_DNA"/>
</dbReference>
<dbReference type="Proteomes" id="UP000289718">
    <property type="component" value="Unassembled WGS sequence"/>
</dbReference>
<gene>
    <name evidence="3" type="ORF">CP965_04455</name>
</gene>
<evidence type="ECO:0000259" key="2">
    <source>
        <dbReference type="Pfam" id="PF01910"/>
    </source>
</evidence>
<proteinExistence type="inferred from homology"/>
<dbReference type="InterPro" id="IPR051614">
    <property type="entry name" value="UPF0045_domain"/>
</dbReference>
<dbReference type="PANTHER" id="PTHR33777">
    <property type="entry name" value="UPF0045 PROTEIN ECM15"/>
    <property type="match status" value="1"/>
</dbReference>